<dbReference type="AlphaFoldDB" id="A0A3R9WTI2"/>
<keyword evidence="3" id="KW-1185">Reference proteome</keyword>
<accession>A0A3R9WTI2</accession>
<feature type="transmembrane region" description="Helical" evidence="1">
    <location>
        <begin position="29"/>
        <end position="49"/>
    </location>
</feature>
<evidence type="ECO:0000313" key="3">
    <source>
        <dbReference type="Proteomes" id="UP000275076"/>
    </source>
</evidence>
<gene>
    <name evidence="2" type="ORF">D7Z54_11530</name>
</gene>
<proteinExistence type="predicted"/>
<evidence type="ECO:0000256" key="1">
    <source>
        <dbReference type="SAM" id="Phobius"/>
    </source>
</evidence>
<evidence type="ECO:0000313" key="2">
    <source>
        <dbReference type="EMBL" id="RSL33251.1"/>
    </source>
</evidence>
<keyword evidence="1" id="KW-1133">Transmembrane helix</keyword>
<comment type="caution">
    <text evidence="2">The sequence shown here is derived from an EMBL/GenBank/DDBJ whole genome shotgun (WGS) entry which is preliminary data.</text>
</comment>
<dbReference type="Proteomes" id="UP000275076">
    <property type="component" value="Unassembled WGS sequence"/>
</dbReference>
<keyword evidence="1" id="KW-0812">Transmembrane</keyword>
<dbReference type="EMBL" id="RBVX01000009">
    <property type="protein sequence ID" value="RSL33251.1"/>
    <property type="molecule type" value="Genomic_DNA"/>
</dbReference>
<protein>
    <submittedName>
        <fullName evidence="2">Uncharacterized protein</fullName>
    </submittedName>
</protein>
<keyword evidence="1" id="KW-0472">Membrane</keyword>
<name>A0A3R9WTI2_9BACI</name>
<organism evidence="2 3">
    <name type="scientific">Salibacterium salarium</name>
    <dbReference type="NCBI Taxonomy" id="284579"/>
    <lineage>
        <taxon>Bacteria</taxon>
        <taxon>Bacillati</taxon>
        <taxon>Bacillota</taxon>
        <taxon>Bacilli</taxon>
        <taxon>Bacillales</taxon>
        <taxon>Bacillaceae</taxon>
    </lineage>
</organism>
<sequence>MNPSFILRTPIPPLKNFITDVKYTFSGDILMLIFFMKRTINSFFFKCMFYKVQKKLAEQGFFQLFT</sequence>
<reference evidence="2 3" key="1">
    <citation type="submission" date="2018-10" db="EMBL/GenBank/DDBJ databases">
        <title>Draft genome sequence of Bacillus salarius IM0101, isolated from a hypersaline soil in Inner Mongolia, China.</title>
        <authorList>
            <person name="Yamprayoonswat W."/>
            <person name="Boonvisut S."/>
            <person name="Jumpathong W."/>
            <person name="Sittihan S."/>
            <person name="Ruangsuj P."/>
            <person name="Wanthongcharoen S."/>
            <person name="Thongpramul N."/>
            <person name="Pimmason S."/>
            <person name="Yu B."/>
            <person name="Yasawong M."/>
        </authorList>
    </citation>
    <scope>NUCLEOTIDE SEQUENCE [LARGE SCALE GENOMIC DNA]</scope>
    <source>
        <strain evidence="2 3">IM0101</strain>
    </source>
</reference>